<proteinExistence type="predicted"/>
<name>A0A9N7NT77_STRHE</name>
<dbReference type="Proteomes" id="UP001153555">
    <property type="component" value="Unassembled WGS sequence"/>
</dbReference>
<evidence type="ECO:0000313" key="2">
    <source>
        <dbReference type="EMBL" id="CAA0837364.1"/>
    </source>
</evidence>
<dbReference type="EMBL" id="CACSLK010030184">
    <property type="protein sequence ID" value="CAA0837364.1"/>
    <property type="molecule type" value="Genomic_DNA"/>
</dbReference>
<dbReference type="GO" id="GO:0009638">
    <property type="term" value="P:phototropism"/>
    <property type="evidence" value="ECO:0007669"/>
    <property type="project" value="InterPro"/>
</dbReference>
<feature type="region of interest" description="Disordered" evidence="1">
    <location>
        <begin position="178"/>
        <end position="198"/>
    </location>
</feature>
<dbReference type="PANTHER" id="PTHR33781:SF1">
    <property type="entry name" value="PROTEIN PHYTOCHROME KINASE SUBSTRATE 4"/>
    <property type="match status" value="1"/>
</dbReference>
<dbReference type="PANTHER" id="PTHR33781">
    <property type="entry name" value="PROTEIN PHYTOCHROME KINASE SUBSTRATE 1-RELATED"/>
    <property type="match status" value="1"/>
</dbReference>
<feature type="region of interest" description="Disordered" evidence="1">
    <location>
        <begin position="241"/>
        <end position="285"/>
    </location>
</feature>
<gene>
    <name evidence="2" type="ORF">SHERM_04340</name>
</gene>
<evidence type="ECO:0000313" key="3">
    <source>
        <dbReference type="Proteomes" id="UP001153555"/>
    </source>
</evidence>
<organism evidence="2 3">
    <name type="scientific">Striga hermonthica</name>
    <name type="common">Purple witchweed</name>
    <name type="synonym">Buchnera hermonthica</name>
    <dbReference type="NCBI Taxonomy" id="68872"/>
    <lineage>
        <taxon>Eukaryota</taxon>
        <taxon>Viridiplantae</taxon>
        <taxon>Streptophyta</taxon>
        <taxon>Embryophyta</taxon>
        <taxon>Tracheophyta</taxon>
        <taxon>Spermatophyta</taxon>
        <taxon>Magnoliopsida</taxon>
        <taxon>eudicotyledons</taxon>
        <taxon>Gunneridae</taxon>
        <taxon>Pentapetalae</taxon>
        <taxon>asterids</taxon>
        <taxon>lamiids</taxon>
        <taxon>Lamiales</taxon>
        <taxon>Orobanchaceae</taxon>
        <taxon>Buchnereae</taxon>
        <taxon>Striga</taxon>
    </lineage>
</organism>
<feature type="region of interest" description="Disordered" evidence="1">
    <location>
        <begin position="1"/>
        <end position="20"/>
    </location>
</feature>
<reference evidence="2" key="1">
    <citation type="submission" date="2019-12" db="EMBL/GenBank/DDBJ databases">
        <authorList>
            <person name="Scholes J."/>
        </authorList>
    </citation>
    <scope>NUCLEOTIDE SEQUENCE</scope>
</reference>
<keyword evidence="2" id="KW-0418">Kinase</keyword>
<dbReference type="InterPro" id="IPR039615">
    <property type="entry name" value="PKS"/>
</dbReference>
<evidence type="ECO:0000256" key="1">
    <source>
        <dbReference type="SAM" id="MobiDB-lite"/>
    </source>
</evidence>
<accession>A0A9N7NT77</accession>
<dbReference type="GO" id="GO:0016301">
    <property type="term" value="F:kinase activity"/>
    <property type="evidence" value="ECO:0007669"/>
    <property type="project" value="UniProtKB-KW"/>
</dbReference>
<dbReference type="OrthoDB" id="691744at2759"/>
<sequence>MDPPKVIPKPPRYNPSQKNPVFEHFRSFFQSTNPNSISLPPDAKPEANDEPEISIFEARKYFNDNKNKNNINNNIVVNSGDFIKIQQNRPSSVSSDGYGRKFRTSSFHATPTASSEASWNSQTGLLVNPRGCTADSVKNFASDGGNNNHRRRNSGRKWIFRRKCCCTGEKSIRVKETTTAGYSGPGPTRSKNSTPVKIPPVEPISGRLLLPEGNFVAAEQQRISASGRPFADGFSFPILKGSTQTVRPGPMGIGRLGEDPPRDSLDVFQPADSDPSAGGGGRRNFNLGSPIARMASTDDDVGSDASSDLFELESFATQTTSNLTSRRRDSLDEAPIFNARRYAGRTSLDEPPTPSVAATECYAPSEVSVTWSVSTAEGFDRASVSNFSVSASEAGGAEFLRRGRKEEVCAGNGGMRKGNRAGLLLMSCRQGKAVSVGPHPVKCLPEGSGGAPSKPPPGCKKTVLAFGA</sequence>
<dbReference type="AlphaFoldDB" id="A0A9N7NT77"/>
<comment type="caution">
    <text evidence="2">The sequence shown here is derived from an EMBL/GenBank/DDBJ whole genome shotgun (WGS) entry which is preliminary data.</text>
</comment>
<protein>
    <submittedName>
        <fullName evidence="2">Protein PHYTOCHROME KINASE SUBSTRATE 4</fullName>
    </submittedName>
</protein>
<feature type="compositionally biased region" description="Pro residues" evidence="1">
    <location>
        <begin position="1"/>
        <end position="13"/>
    </location>
</feature>
<keyword evidence="3" id="KW-1185">Reference proteome</keyword>
<feature type="compositionally biased region" description="Basic and acidic residues" evidence="1">
    <location>
        <begin position="256"/>
        <end position="265"/>
    </location>
</feature>
<keyword evidence="2" id="KW-0808">Transferase</keyword>